<dbReference type="EMBL" id="JAUTXU010000018">
    <property type="protein sequence ID" value="KAK3721383.1"/>
    <property type="molecule type" value="Genomic_DNA"/>
</dbReference>
<sequence length="277" mass="30520">MNAQSDSTTSDTKTPLIGLGVAMNPQSGASQTALDSPHAATDPKSDTSYTVPDTSPSAMQTHVDTALGTRRPALDISETAMNPQSDFPPYTEHMAPEISQTAMNPQSSSPPYTEPTTSEVPQAAMNLKTDSVLFSLPRELRDMIYVEALRATVTIDCISPASVPAPRGLLLACKQTHAETIAVYYKNVTLVFQYSFHFFDRLPLIPAHRLALIPRVELVMAHEAVGNRFCMWDYLGPLRDGFHESVGWEVVWRRKVEEEVAEKGIVLRDGVLTLEKF</sequence>
<keyword evidence="2" id="KW-1185">Reference proteome</keyword>
<evidence type="ECO:0000313" key="2">
    <source>
        <dbReference type="Proteomes" id="UP001281147"/>
    </source>
</evidence>
<organism evidence="1 2">
    <name type="scientific">Vermiconidia calcicola</name>
    <dbReference type="NCBI Taxonomy" id="1690605"/>
    <lineage>
        <taxon>Eukaryota</taxon>
        <taxon>Fungi</taxon>
        <taxon>Dikarya</taxon>
        <taxon>Ascomycota</taxon>
        <taxon>Pezizomycotina</taxon>
        <taxon>Dothideomycetes</taxon>
        <taxon>Dothideomycetidae</taxon>
        <taxon>Mycosphaerellales</taxon>
        <taxon>Extremaceae</taxon>
        <taxon>Vermiconidia</taxon>
    </lineage>
</organism>
<proteinExistence type="predicted"/>
<name>A0ACC3NQP9_9PEZI</name>
<protein>
    <submittedName>
        <fullName evidence="1">Uncharacterized protein</fullName>
    </submittedName>
</protein>
<comment type="caution">
    <text evidence="1">The sequence shown here is derived from an EMBL/GenBank/DDBJ whole genome shotgun (WGS) entry which is preliminary data.</text>
</comment>
<accession>A0ACC3NQP9</accession>
<dbReference type="Proteomes" id="UP001281147">
    <property type="component" value="Unassembled WGS sequence"/>
</dbReference>
<gene>
    <name evidence="1" type="ORF">LTR37_003259</name>
</gene>
<reference evidence="1" key="1">
    <citation type="submission" date="2023-07" db="EMBL/GenBank/DDBJ databases">
        <title>Black Yeasts Isolated from many extreme environments.</title>
        <authorList>
            <person name="Coleine C."/>
            <person name="Stajich J.E."/>
            <person name="Selbmann L."/>
        </authorList>
    </citation>
    <scope>NUCLEOTIDE SEQUENCE</scope>
    <source>
        <strain evidence="1">CCFEE 5714</strain>
    </source>
</reference>
<evidence type="ECO:0000313" key="1">
    <source>
        <dbReference type="EMBL" id="KAK3721383.1"/>
    </source>
</evidence>